<gene>
    <name evidence="1" type="ORF">S01H1_77010</name>
</gene>
<feature type="non-terminal residue" evidence="1">
    <location>
        <position position="1"/>
    </location>
</feature>
<evidence type="ECO:0000313" key="1">
    <source>
        <dbReference type="EMBL" id="GAG48275.1"/>
    </source>
</evidence>
<name>X0XY34_9ZZZZ</name>
<protein>
    <submittedName>
        <fullName evidence="1">Uncharacterized protein</fullName>
    </submittedName>
</protein>
<dbReference type="EMBL" id="BARS01051738">
    <property type="protein sequence ID" value="GAG48275.1"/>
    <property type="molecule type" value="Genomic_DNA"/>
</dbReference>
<proteinExistence type="predicted"/>
<dbReference type="AlphaFoldDB" id="X0XY34"/>
<accession>X0XY34</accession>
<sequence length="152" mass="17086">LDEEGTSDLRNDTTLIDLLRLVARLAKDASIKYPKHSGLEVNSVERWCQRCWSRLSTSVQELADKPAPTDSMEDDGWTALAALRARAVFETEYGTRAVKSARSDDGTDSCLHQLLPATCGEWVRFKNGDQTRVREVVIEPQDDQLLINKKPL</sequence>
<reference evidence="1" key="1">
    <citation type="journal article" date="2014" name="Front. Microbiol.">
        <title>High frequency of phylogenetically diverse reductive dehalogenase-homologous genes in deep subseafloor sedimentary metagenomes.</title>
        <authorList>
            <person name="Kawai M."/>
            <person name="Futagami T."/>
            <person name="Toyoda A."/>
            <person name="Takaki Y."/>
            <person name="Nishi S."/>
            <person name="Hori S."/>
            <person name="Arai W."/>
            <person name="Tsubouchi T."/>
            <person name="Morono Y."/>
            <person name="Uchiyama I."/>
            <person name="Ito T."/>
            <person name="Fujiyama A."/>
            <person name="Inagaki F."/>
            <person name="Takami H."/>
        </authorList>
    </citation>
    <scope>NUCLEOTIDE SEQUENCE</scope>
    <source>
        <strain evidence="1">Expedition CK06-06</strain>
    </source>
</reference>
<organism evidence="1">
    <name type="scientific">marine sediment metagenome</name>
    <dbReference type="NCBI Taxonomy" id="412755"/>
    <lineage>
        <taxon>unclassified sequences</taxon>
        <taxon>metagenomes</taxon>
        <taxon>ecological metagenomes</taxon>
    </lineage>
</organism>
<comment type="caution">
    <text evidence="1">The sequence shown here is derived from an EMBL/GenBank/DDBJ whole genome shotgun (WGS) entry which is preliminary data.</text>
</comment>